<keyword evidence="1" id="KW-1133">Transmembrane helix</keyword>
<gene>
    <name evidence="3" type="ORF">GCM10009754_58360</name>
</gene>
<feature type="domain" description="DUF6545" evidence="2">
    <location>
        <begin position="247"/>
        <end position="371"/>
    </location>
</feature>
<organism evidence="3 4">
    <name type="scientific">Amycolatopsis minnesotensis</name>
    <dbReference type="NCBI Taxonomy" id="337894"/>
    <lineage>
        <taxon>Bacteria</taxon>
        <taxon>Bacillati</taxon>
        <taxon>Actinomycetota</taxon>
        <taxon>Actinomycetes</taxon>
        <taxon>Pseudonocardiales</taxon>
        <taxon>Pseudonocardiaceae</taxon>
        <taxon>Amycolatopsis</taxon>
    </lineage>
</organism>
<evidence type="ECO:0000313" key="4">
    <source>
        <dbReference type="Proteomes" id="UP001501116"/>
    </source>
</evidence>
<keyword evidence="4" id="KW-1185">Reference proteome</keyword>
<protein>
    <recommendedName>
        <fullName evidence="2">DUF6545 domain-containing protein</fullName>
    </recommendedName>
</protein>
<evidence type="ECO:0000256" key="1">
    <source>
        <dbReference type="SAM" id="Phobius"/>
    </source>
</evidence>
<keyword evidence="1" id="KW-0472">Membrane</keyword>
<dbReference type="InterPro" id="IPR050039">
    <property type="entry name" value="MAB_1171c-like"/>
</dbReference>
<accession>A0ABP5DAE2</accession>
<dbReference type="EMBL" id="BAAANN010000026">
    <property type="protein sequence ID" value="GAA1975335.1"/>
    <property type="molecule type" value="Genomic_DNA"/>
</dbReference>
<comment type="caution">
    <text evidence="3">The sequence shown here is derived from an EMBL/GenBank/DDBJ whole genome shotgun (WGS) entry which is preliminary data.</text>
</comment>
<feature type="transmembrane region" description="Helical" evidence="1">
    <location>
        <begin position="106"/>
        <end position="125"/>
    </location>
</feature>
<dbReference type="Proteomes" id="UP001501116">
    <property type="component" value="Unassembled WGS sequence"/>
</dbReference>
<feature type="transmembrane region" description="Helical" evidence="1">
    <location>
        <begin position="137"/>
        <end position="161"/>
    </location>
</feature>
<keyword evidence="1" id="KW-0812">Transmembrane</keyword>
<dbReference type="RefSeq" id="WP_344425838.1">
    <property type="nucleotide sequence ID" value="NZ_BAAANN010000026.1"/>
</dbReference>
<dbReference type="InterPro" id="IPR046675">
    <property type="entry name" value="DUF6545"/>
</dbReference>
<feature type="transmembrane region" description="Helical" evidence="1">
    <location>
        <begin position="34"/>
        <end position="52"/>
    </location>
</feature>
<dbReference type="Pfam" id="PF20182">
    <property type="entry name" value="DUF6545"/>
    <property type="match status" value="1"/>
</dbReference>
<evidence type="ECO:0000259" key="2">
    <source>
        <dbReference type="Pfam" id="PF20182"/>
    </source>
</evidence>
<feature type="transmembrane region" description="Helical" evidence="1">
    <location>
        <begin position="6"/>
        <end position="22"/>
    </location>
</feature>
<name>A0ABP5DAE2_9PSEU</name>
<feature type="transmembrane region" description="Helical" evidence="1">
    <location>
        <begin position="72"/>
        <end position="94"/>
    </location>
</feature>
<sequence>MTAFLNPLNIGAALLFAAALGWRIHLLARAPRSLPNWAVTITITCVAISFLFQQQAIDDAVDGVLGHGAGRLLNNALLAAGLCALLVFFVGATVDTRPHRRAAFELLPLAADLVLMVVATAITPVEVRGMSLNPARVHIPGIALFYLGAGLYMIYGLSACVRWMLRYLRDADRNLRSGLRLGAIGLGCAAAGSVLRALYIVVAWAFGPSWRILLQLGVPLVIVGTALFLAGICYPGLRARVSALARRRRHRREYRELSPLWTLMSRSFPTVVLRTGRGRRLDWLRPQHVHRQYYRRVIEIRDGLVQLSPFLGTDLTALAAENPRGAAAELEAALARREAGEKSDGKAKLVLPGGASDLEADVKPLLALARAVG</sequence>
<feature type="transmembrane region" description="Helical" evidence="1">
    <location>
        <begin position="212"/>
        <end position="237"/>
    </location>
</feature>
<proteinExistence type="predicted"/>
<reference evidence="4" key="1">
    <citation type="journal article" date="2019" name="Int. J. Syst. Evol. Microbiol.">
        <title>The Global Catalogue of Microorganisms (GCM) 10K type strain sequencing project: providing services to taxonomists for standard genome sequencing and annotation.</title>
        <authorList>
            <consortium name="The Broad Institute Genomics Platform"/>
            <consortium name="The Broad Institute Genome Sequencing Center for Infectious Disease"/>
            <person name="Wu L."/>
            <person name="Ma J."/>
        </authorList>
    </citation>
    <scope>NUCLEOTIDE SEQUENCE [LARGE SCALE GENOMIC DNA]</scope>
    <source>
        <strain evidence="4">JCM 14545</strain>
    </source>
</reference>
<dbReference type="NCBIfam" id="NF042915">
    <property type="entry name" value="MAB_1171c_fam"/>
    <property type="match status" value="1"/>
</dbReference>
<evidence type="ECO:0000313" key="3">
    <source>
        <dbReference type="EMBL" id="GAA1975335.1"/>
    </source>
</evidence>
<feature type="transmembrane region" description="Helical" evidence="1">
    <location>
        <begin position="181"/>
        <end position="206"/>
    </location>
</feature>